<proteinExistence type="predicted"/>
<organism evidence="1 2">
    <name type="scientific">Cellulophaga algicola (strain DSM 14237 / IC166 / ACAM 630)</name>
    <dbReference type="NCBI Taxonomy" id="688270"/>
    <lineage>
        <taxon>Bacteria</taxon>
        <taxon>Pseudomonadati</taxon>
        <taxon>Bacteroidota</taxon>
        <taxon>Flavobacteriia</taxon>
        <taxon>Flavobacteriales</taxon>
        <taxon>Flavobacteriaceae</taxon>
        <taxon>Cellulophaga</taxon>
    </lineage>
</organism>
<dbReference type="AlphaFoldDB" id="E6X9R9"/>
<dbReference type="STRING" id="688270.Celal_2552"/>
<name>E6X9R9_CELAD</name>
<protein>
    <submittedName>
        <fullName evidence="1">Uncharacterized protein</fullName>
    </submittedName>
</protein>
<dbReference type="KEGG" id="cao:Celal_2552"/>
<dbReference type="HOGENOM" id="CLU_1472683_0_0_10"/>
<dbReference type="Proteomes" id="UP000008634">
    <property type="component" value="Chromosome"/>
</dbReference>
<sequence length="183" mass="21273">MYAKSMRQTSYIILLLISTWSYSQNNSGDAVFKKIIHYEIQQDTIGIYISCEKSKAFFDKEDLKEQTVLEVPEKILNELEENATKSNHGSWDSELITELNYGSDFIKSMQCLSLKEAQLLYDKKKKRQHIITLSEPVFDNDYENCVISVSFQYFTGSAHGYSYFLKKTDGVWTVIAYYDAWIS</sequence>
<reference evidence="1 2" key="1">
    <citation type="journal article" date="2010" name="Stand. Genomic Sci.">
        <title>Complete genome sequence of Cellulophaga algicola type strain (IC166).</title>
        <authorList>
            <person name="Abt B."/>
            <person name="Lu M."/>
            <person name="Misra M."/>
            <person name="Han C."/>
            <person name="Nolan M."/>
            <person name="Lucas S."/>
            <person name="Hammon N."/>
            <person name="Deshpande S."/>
            <person name="Cheng J.F."/>
            <person name="Tapia R."/>
            <person name="Goodwin L."/>
            <person name="Pitluck S."/>
            <person name="Liolios K."/>
            <person name="Pagani I."/>
            <person name="Ivanova N."/>
            <person name="Mavromatis K."/>
            <person name="Ovchinikova G."/>
            <person name="Pati A."/>
            <person name="Chen A."/>
            <person name="Palaniappan K."/>
            <person name="Land M."/>
            <person name="Hauser L."/>
            <person name="Chang Y.J."/>
            <person name="Jeffries C.D."/>
            <person name="Detter J.C."/>
            <person name="Brambilla E."/>
            <person name="Rohde M."/>
            <person name="Tindall B.J."/>
            <person name="Goker M."/>
            <person name="Woyke T."/>
            <person name="Bristow J."/>
            <person name="Eisen J.A."/>
            <person name="Markowitz V."/>
            <person name="Hugenholtz P."/>
            <person name="Kyrpides N.C."/>
            <person name="Klenk H.P."/>
            <person name="Lapidus A."/>
        </authorList>
    </citation>
    <scope>NUCLEOTIDE SEQUENCE [LARGE SCALE GENOMIC DNA]</scope>
    <source>
        <strain evidence="2">DSM 14237 / IC166 / ACAM 630</strain>
    </source>
</reference>
<evidence type="ECO:0000313" key="1">
    <source>
        <dbReference type="EMBL" id="ADV49839.1"/>
    </source>
</evidence>
<dbReference type="EMBL" id="CP002453">
    <property type="protein sequence ID" value="ADV49839.1"/>
    <property type="molecule type" value="Genomic_DNA"/>
</dbReference>
<gene>
    <name evidence="1" type="ordered locus">Celal_2552</name>
</gene>
<accession>E6X9R9</accession>
<keyword evidence="2" id="KW-1185">Reference proteome</keyword>
<evidence type="ECO:0000313" key="2">
    <source>
        <dbReference type="Proteomes" id="UP000008634"/>
    </source>
</evidence>